<accession>A0ACC1STC0</accession>
<gene>
    <name evidence="1" type="ORF">NM688_g5582</name>
</gene>
<dbReference type="Proteomes" id="UP001148662">
    <property type="component" value="Unassembled WGS sequence"/>
</dbReference>
<proteinExistence type="predicted"/>
<name>A0ACC1STC0_9APHY</name>
<keyword evidence="2" id="KW-1185">Reference proteome</keyword>
<evidence type="ECO:0000313" key="2">
    <source>
        <dbReference type="Proteomes" id="UP001148662"/>
    </source>
</evidence>
<dbReference type="EMBL" id="JANHOG010001043">
    <property type="protein sequence ID" value="KAJ3545834.1"/>
    <property type="molecule type" value="Genomic_DNA"/>
</dbReference>
<comment type="caution">
    <text evidence="1">The sequence shown here is derived from an EMBL/GenBank/DDBJ whole genome shotgun (WGS) entry which is preliminary data.</text>
</comment>
<evidence type="ECO:0000313" key="1">
    <source>
        <dbReference type="EMBL" id="KAJ3545834.1"/>
    </source>
</evidence>
<organism evidence="1 2">
    <name type="scientific">Phlebia brevispora</name>
    <dbReference type="NCBI Taxonomy" id="194682"/>
    <lineage>
        <taxon>Eukaryota</taxon>
        <taxon>Fungi</taxon>
        <taxon>Dikarya</taxon>
        <taxon>Basidiomycota</taxon>
        <taxon>Agaricomycotina</taxon>
        <taxon>Agaricomycetes</taxon>
        <taxon>Polyporales</taxon>
        <taxon>Meruliaceae</taxon>
        <taxon>Phlebia</taxon>
    </lineage>
</organism>
<reference evidence="1" key="1">
    <citation type="submission" date="2022-07" db="EMBL/GenBank/DDBJ databases">
        <title>Genome Sequence of Phlebia brevispora.</title>
        <authorList>
            <person name="Buettner E."/>
        </authorList>
    </citation>
    <scope>NUCLEOTIDE SEQUENCE</scope>
    <source>
        <strain evidence="1">MPL23</strain>
    </source>
</reference>
<protein>
    <submittedName>
        <fullName evidence="1">Uncharacterized protein</fullName>
    </submittedName>
</protein>
<sequence>MSSREFSTGINVSLVDALRAVAKQLQDISDRLPPASKSPGEKQGDGDRVNEEAEALQEEVWETTRDTIQEQNQDIVDNWKDELNNLLVFAGLFSAVVTAFTVESYSWLQQDPGDASNILLAYISVQLSSFSSTPGFINSSAPALPLKNVTSSFVPAAFAVPVNTLWVLSLTLSLIAAFFAIAVQQWLRHLRLPSDISARQAVQLLSLRSDGVETWQVPGIISLLPLLLQIAVVFFLLGLFLLLRSLNTTVTVIFSVVALVGLLAFLTSTLVPLFISRCPYKSPVVPTILIVLQWLSYPLALLAVPSVFPINTILQSSIVQHIIYRLFPHPILAFIERINIWYLYDLPAYIKSFGRHIFVDMGRFWLRLECLTMLNGPDLYLERLSIARILLTLRSHVSFVRVISCLKHVPDFEWHNICDSMIKHSLIIFFPYRNFDDILDYYSAIRPSAMPYIHEWLSTRHRYFTWKANLLRDWTRDSSALEGDRYTLVLSSELRKSGLPTFRRFTKHLLHICAHQVTDEDCTIMEVIPIILVFRSMEAGYALAEEEARIIIGFAFKNGTRNAVRNVPWANHAHALLFASCKAAFVAMNNYPPLGLHKGRTLVGRLADILRHEEWKRHHTSMLKNAYGPQDWGSNYPQDLPAIHQTLSRTLVNLVEQGILLQGPECPSIQLLSILREIYEGVDGDHFVQARQNLDRFAALIPYGGDLGLWERELLDERLQRGMRALVLVERRERESREHTENEMACANLSPSRSRYGTWDDQTEVCERYNLRENQNRQENLILRIPSREYLPDRQETLSVEPA</sequence>